<dbReference type="Proteomes" id="UP000194798">
    <property type="component" value="Unassembled WGS sequence"/>
</dbReference>
<feature type="signal peptide" evidence="3">
    <location>
        <begin position="1"/>
        <end position="24"/>
    </location>
</feature>
<proteinExistence type="inferred from homology"/>
<evidence type="ECO:0000313" key="5">
    <source>
        <dbReference type="EMBL" id="OUD13849.1"/>
    </source>
</evidence>
<gene>
    <name evidence="5" type="ORF">TPSD3_05740</name>
</gene>
<dbReference type="AlphaFoldDB" id="A0A251X6Z7"/>
<keyword evidence="2" id="KW-1134">Transmembrane beta strand</keyword>
<keyword evidence="2" id="KW-0813">Transport</keyword>
<keyword evidence="6" id="KW-1185">Reference proteome</keyword>
<comment type="subcellular location">
    <subcellularLocation>
        <location evidence="2">Cell outer membrane</location>
        <topology evidence="2">Multi-pass membrane protein</topology>
    </subcellularLocation>
</comment>
<dbReference type="PANTHER" id="PTHR30069">
    <property type="entry name" value="TONB-DEPENDENT OUTER MEMBRANE RECEPTOR"/>
    <property type="match status" value="1"/>
</dbReference>
<dbReference type="SUPFAM" id="SSF56935">
    <property type="entry name" value="Porins"/>
    <property type="match status" value="1"/>
</dbReference>
<feature type="domain" description="TonB-dependent receptor plug" evidence="4">
    <location>
        <begin position="60"/>
        <end position="165"/>
    </location>
</feature>
<dbReference type="EMBL" id="MSLT01000012">
    <property type="protein sequence ID" value="OUD13849.1"/>
    <property type="molecule type" value="Genomic_DNA"/>
</dbReference>
<dbReference type="PANTHER" id="PTHR30069:SF29">
    <property type="entry name" value="HEMOGLOBIN AND HEMOGLOBIN-HAPTOGLOBIN-BINDING PROTEIN 1-RELATED"/>
    <property type="match status" value="1"/>
</dbReference>
<reference evidence="5 6" key="1">
    <citation type="submission" date="2016-12" db="EMBL/GenBank/DDBJ databases">
        <title>Thioflexothrix psekupsii D3 genome sequencing and assembly.</title>
        <authorList>
            <person name="Fomenkov A."/>
            <person name="Vincze T."/>
            <person name="Grabovich M."/>
            <person name="Anton B.P."/>
            <person name="Dubinina G."/>
            <person name="Orlova M."/>
            <person name="Belousova E."/>
            <person name="Roberts R.J."/>
        </authorList>
    </citation>
    <scope>NUCLEOTIDE SEQUENCE [LARGE SCALE GENOMIC DNA]</scope>
    <source>
        <strain evidence="5">D3</strain>
    </source>
</reference>
<dbReference type="PROSITE" id="PS52016">
    <property type="entry name" value="TONB_DEPENDENT_REC_3"/>
    <property type="match status" value="1"/>
</dbReference>
<sequence>MRFHSSPLLSVILLLNATSLSAQHEDGTLDVKNLLTLDLDGLMGVEIIKSASKYGQESSAAPAAVSVLKAEEIKTYGYRTLGDWLSSVRGFHTGKDGIYPYLGVRGFARPGDYGTRILLLVDGHKMNDNIFGTSMDLPANLDLDTIDRIEIVHGPSSSLYGAGAFLAIINVFTKNLRASPEDKKPKNSEFGVTVDSQNAHTVRASYSKAWENGVEILLSASQSDDVGQHIYIPEFDQEDGSDGIAHRRDTEDVKRLLGKLKYNNLTLTTSYIQRRNGYEIPLYYSIFDTPNTVQDMRAYTALHYEKLVTPDLNMHFHLSYNQSRYV</sequence>
<protein>
    <recommendedName>
        <fullName evidence="4">TonB-dependent receptor plug domain-containing protein</fullName>
    </recommendedName>
</protein>
<comment type="caution">
    <text evidence="5">The sequence shown here is derived from an EMBL/GenBank/DDBJ whole genome shotgun (WGS) entry which is preliminary data.</text>
</comment>
<evidence type="ECO:0000259" key="4">
    <source>
        <dbReference type="Pfam" id="PF07715"/>
    </source>
</evidence>
<organism evidence="5 6">
    <name type="scientific">Thioflexithrix psekupsensis</name>
    <dbReference type="NCBI Taxonomy" id="1570016"/>
    <lineage>
        <taxon>Bacteria</taxon>
        <taxon>Pseudomonadati</taxon>
        <taxon>Pseudomonadota</taxon>
        <taxon>Gammaproteobacteria</taxon>
        <taxon>Thiotrichales</taxon>
        <taxon>Thioflexithrix</taxon>
    </lineage>
</organism>
<dbReference type="GO" id="GO:0009279">
    <property type="term" value="C:cell outer membrane"/>
    <property type="evidence" value="ECO:0007669"/>
    <property type="project" value="UniProtKB-SubCell"/>
</dbReference>
<dbReference type="OrthoDB" id="9815954at2"/>
<evidence type="ECO:0000256" key="3">
    <source>
        <dbReference type="SAM" id="SignalP"/>
    </source>
</evidence>
<evidence type="ECO:0000313" key="6">
    <source>
        <dbReference type="Proteomes" id="UP000194798"/>
    </source>
</evidence>
<dbReference type="GO" id="GO:0044718">
    <property type="term" value="P:siderophore transmembrane transport"/>
    <property type="evidence" value="ECO:0007669"/>
    <property type="project" value="TreeGrafter"/>
</dbReference>
<feature type="chain" id="PRO_5012490686" description="TonB-dependent receptor plug domain-containing protein" evidence="3">
    <location>
        <begin position="25"/>
        <end position="326"/>
    </location>
</feature>
<dbReference type="InterPro" id="IPR037066">
    <property type="entry name" value="Plug_dom_sf"/>
</dbReference>
<dbReference type="Pfam" id="PF07715">
    <property type="entry name" value="Plug"/>
    <property type="match status" value="1"/>
</dbReference>
<evidence type="ECO:0000256" key="2">
    <source>
        <dbReference type="PROSITE-ProRule" id="PRU01360"/>
    </source>
</evidence>
<accession>A0A251X6Z7</accession>
<keyword evidence="1 3" id="KW-0732">Signal</keyword>
<keyword evidence="2" id="KW-0998">Cell outer membrane</keyword>
<keyword evidence="2" id="KW-0812">Transmembrane</keyword>
<comment type="similarity">
    <text evidence="2">Belongs to the TonB-dependent receptor family.</text>
</comment>
<keyword evidence="2" id="KW-0472">Membrane</keyword>
<name>A0A251X6Z7_9GAMM</name>
<dbReference type="InterPro" id="IPR012910">
    <property type="entry name" value="Plug_dom"/>
</dbReference>
<dbReference type="InterPro" id="IPR039426">
    <property type="entry name" value="TonB-dep_rcpt-like"/>
</dbReference>
<dbReference type="RefSeq" id="WP_086487630.1">
    <property type="nucleotide sequence ID" value="NZ_MSLT01000012.1"/>
</dbReference>
<dbReference type="GO" id="GO:0015344">
    <property type="term" value="F:siderophore uptake transmembrane transporter activity"/>
    <property type="evidence" value="ECO:0007669"/>
    <property type="project" value="TreeGrafter"/>
</dbReference>
<dbReference type="Gene3D" id="2.170.130.10">
    <property type="entry name" value="TonB-dependent receptor, plug domain"/>
    <property type="match status" value="1"/>
</dbReference>
<evidence type="ECO:0000256" key="1">
    <source>
        <dbReference type="ARBA" id="ARBA00022729"/>
    </source>
</evidence>